<protein>
    <submittedName>
        <fullName evidence="5">Transcriptional regulator, HxlR family</fullName>
    </submittedName>
</protein>
<dbReference type="InterPro" id="IPR036390">
    <property type="entry name" value="WH_DNA-bd_sf"/>
</dbReference>
<name>A0A521F320_9ACTN</name>
<organism evidence="5 6">
    <name type="scientific">Geodermatophilus aquaeductus</name>
    <dbReference type="NCBI Taxonomy" id="1564161"/>
    <lineage>
        <taxon>Bacteria</taxon>
        <taxon>Bacillati</taxon>
        <taxon>Actinomycetota</taxon>
        <taxon>Actinomycetes</taxon>
        <taxon>Geodermatophilales</taxon>
        <taxon>Geodermatophilaceae</taxon>
        <taxon>Geodermatophilus</taxon>
    </lineage>
</organism>
<evidence type="ECO:0000256" key="3">
    <source>
        <dbReference type="ARBA" id="ARBA00023163"/>
    </source>
</evidence>
<dbReference type="AlphaFoldDB" id="A0A521F320"/>
<evidence type="ECO:0000313" key="6">
    <source>
        <dbReference type="Proteomes" id="UP000317484"/>
    </source>
</evidence>
<feature type="domain" description="HTH hxlR-type" evidence="4">
    <location>
        <begin position="19"/>
        <end position="116"/>
    </location>
</feature>
<reference evidence="5 6" key="1">
    <citation type="submission" date="2017-05" db="EMBL/GenBank/DDBJ databases">
        <authorList>
            <person name="Varghese N."/>
            <person name="Submissions S."/>
        </authorList>
    </citation>
    <scope>NUCLEOTIDE SEQUENCE [LARGE SCALE GENOMIC DNA]</scope>
    <source>
        <strain evidence="5 6">DSM 46834</strain>
    </source>
</reference>
<dbReference type="Pfam" id="PF01638">
    <property type="entry name" value="HxlR"/>
    <property type="match status" value="1"/>
</dbReference>
<evidence type="ECO:0000256" key="1">
    <source>
        <dbReference type="ARBA" id="ARBA00023015"/>
    </source>
</evidence>
<keyword evidence="6" id="KW-1185">Reference proteome</keyword>
<dbReference type="PROSITE" id="PS51118">
    <property type="entry name" value="HTH_HXLR"/>
    <property type="match status" value="1"/>
</dbReference>
<dbReference type="InterPro" id="IPR002577">
    <property type="entry name" value="HTH_HxlR"/>
</dbReference>
<dbReference type="InterPro" id="IPR036388">
    <property type="entry name" value="WH-like_DNA-bd_sf"/>
</dbReference>
<dbReference type="PANTHER" id="PTHR33204">
    <property type="entry name" value="TRANSCRIPTIONAL REGULATOR, MARR FAMILY"/>
    <property type="match status" value="1"/>
</dbReference>
<dbReference type="EMBL" id="FXTJ01000006">
    <property type="protein sequence ID" value="SMO90011.1"/>
    <property type="molecule type" value="Genomic_DNA"/>
</dbReference>
<keyword evidence="3" id="KW-0804">Transcription</keyword>
<dbReference type="PANTHER" id="PTHR33204:SF18">
    <property type="entry name" value="TRANSCRIPTIONAL REGULATORY PROTEIN"/>
    <property type="match status" value="1"/>
</dbReference>
<evidence type="ECO:0000313" key="5">
    <source>
        <dbReference type="EMBL" id="SMO90011.1"/>
    </source>
</evidence>
<dbReference type="Gene3D" id="1.10.10.10">
    <property type="entry name" value="Winged helix-like DNA-binding domain superfamily/Winged helix DNA-binding domain"/>
    <property type="match status" value="1"/>
</dbReference>
<proteinExistence type="predicted"/>
<dbReference type="GO" id="GO:0003677">
    <property type="term" value="F:DNA binding"/>
    <property type="evidence" value="ECO:0007669"/>
    <property type="project" value="UniProtKB-KW"/>
</dbReference>
<accession>A0A521F320</accession>
<evidence type="ECO:0000259" key="4">
    <source>
        <dbReference type="PROSITE" id="PS51118"/>
    </source>
</evidence>
<keyword evidence="2" id="KW-0238">DNA-binding</keyword>
<dbReference type="Proteomes" id="UP000317484">
    <property type="component" value="Unassembled WGS sequence"/>
</dbReference>
<keyword evidence="1" id="KW-0805">Transcription regulation</keyword>
<sequence>MGPGNVRRMRRTSFEGWPCSIARTADLLGDGWTLLVLREVFYGESRFDGFVASLGIARNTLDERLRRLVEAGVLERRPYQDQPVRVDYVPTERGRDLFGVLAALNAWGDRWLAGEEGTPVTVRHDRCGSEAGARVVCAGCGEDLRADDVTVRPGPGYPAGLLADPAVRRRFDLPEPSAP</sequence>
<evidence type="ECO:0000256" key="2">
    <source>
        <dbReference type="ARBA" id="ARBA00023125"/>
    </source>
</evidence>
<dbReference type="SUPFAM" id="SSF46785">
    <property type="entry name" value="Winged helix' DNA-binding domain"/>
    <property type="match status" value="1"/>
</dbReference>
<gene>
    <name evidence="5" type="ORF">SAMN06273567_106270</name>
</gene>